<feature type="region of interest" description="Disordered" evidence="2">
    <location>
        <begin position="322"/>
        <end position="352"/>
    </location>
</feature>
<proteinExistence type="predicted"/>
<evidence type="ECO:0000256" key="2">
    <source>
        <dbReference type="SAM" id="MobiDB-lite"/>
    </source>
</evidence>
<accession>A0ABD1YIX3</accession>
<dbReference type="EMBL" id="JBHFFA010000004">
    <property type="protein sequence ID" value="KAL2629544.1"/>
    <property type="molecule type" value="Genomic_DNA"/>
</dbReference>
<dbReference type="AlphaFoldDB" id="A0ABD1YIX3"/>
<feature type="domain" description="TOG" evidence="3">
    <location>
        <begin position="60"/>
        <end position="287"/>
    </location>
</feature>
<dbReference type="SMART" id="SM01349">
    <property type="entry name" value="TOG"/>
    <property type="match status" value="1"/>
</dbReference>
<dbReference type="SUPFAM" id="SSF48371">
    <property type="entry name" value="ARM repeat"/>
    <property type="match status" value="1"/>
</dbReference>
<dbReference type="InterPro" id="IPR034085">
    <property type="entry name" value="TOG"/>
</dbReference>
<evidence type="ECO:0000313" key="5">
    <source>
        <dbReference type="Proteomes" id="UP001605036"/>
    </source>
</evidence>
<dbReference type="Pfam" id="PF08609">
    <property type="entry name" value="Fes1"/>
    <property type="match status" value="1"/>
</dbReference>
<dbReference type="FunFam" id="1.25.10.10:FF:000157">
    <property type="entry name" value="Hsp70-binding protein 1"/>
    <property type="match status" value="1"/>
</dbReference>
<gene>
    <name evidence="4" type="ORF">R1flu_014230</name>
</gene>
<evidence type="ECO:0000313" key="4">
    <source>
        <dbReference type="EMBL" id="KAL2629544.1"/>
    </source>
</evidence>
<dbReference type="Gene3D" id="1.25.10.10">
    <property type="entry name" value="Leucine-rich Repeat Variant"/>
    <property type="match status" value="1"/>
</dbReference>
<dbReference type="InterPro" id="IPR013918">
    <property type="entry name" value="Nucleotide_exch_fac_Fes1"/>
</dbReference>
<evidence type="ECO:0000259" key="3">
    <source>
        <dbReference type="SMART" id="SM01349"/>
    </source>
</evidence>
<dbReference type="PANTHER" id="PTHR19316:SF18">
    <property type="entry name" value="HSP70-BINDING PROTEIN 1"/>
    <property type="match status" value="1"/>
</dbReference>
<comment type="caution">
    <text evidence="4">The sequence shown here is derived from an EMBL/GenBank/DDBJ whole genome shotgun (WGS) entry which is preliminary data.</text>
</comment>
<protein>
    <recommendedName>
        <fullName evidence="3">TOG domain-containing protein</fullName>
    </recommendedName>
</protein>
<dbReference type="InterPro" id="IPR011989">
    <property type="entry name" value="ARM-like"/>
</dbReference>
<dbReference type="InterPro" id="IPR050693">
    <property type="entry name" value="Hsp70_NEF-Inhibitors"/>
</dbReference>
<dbReference type="InterPro" id="IPR016024">
    <property type="entry name" value="ARM-type_fold"/>
</dbReference>
<reference evidence="4 5" key="1">
    <citation type="submission" date="2024-09" db="EMBL/GenBank/DDBJ databases">
        <title>Chromosome-scale assembly of Riccia fluitans.</title>
        <authorList>
            <person name="Paukszto L."/>
            <person name="Sawicki J."/>
            <person name="Karawczyk K."/>
            <person name="Piernik-Szablinska J."/>
            <person name="Szczecinska M."/>
            <person name="Mazdziarz M."/>
        </authorList>
    </citation>
    <scope>NUCLEOTIDE SEQUENCE [LARGE SCALE GENOMIC DNA]</scope>
    <source>
        <strain evidence="4">Rf_01</strain>
        <tissue evidence="4">Aerial parts of the thallus</tissue>
    </source>
</reference>
<dbReference type="PANTHER" id="PTHR19316">
    <property type="entry name" value="PROTEIN FOLDING REGULATOR"/>
    <property type="match status" value="1"/>
</dbReference>
<keyword evidence="1" id="KW-0677">Repeat</keyword>
<dbReference type="Proteomes" id="UP001605036">
    <property type="component" value="Unassembled WGS sequence"/>
</dbReference>
<organism evidence="4 5">
    <name type="scientific">Riccia fluitans</name>
    <dbReference type="NCBI Taxonomy" id="41844"/>
    <lineage>
        <taxon>Eukaryota</taxon>
        <taxon>Viridiplantae</taxon>
        <taxon>Streptophyta</taxon>
        <taxon>Embryophyta</taxon>
        <taxon>Marchantiophyta</taxon>
        <taxon>Marchantiopsida</taxon>
        <taxon>Marchantiidae</taxon>
        <taxon>Marchantiales</taxon>
        <taxon>Ricciaceae</taxon>
        <taxon>Riccia</taxon>
    </lineage>
</organism>
<keyword evidence="5" id="KW-1185">Reference proteome</keyword>
<evidence type="ECO:0000256" key="1">
    <source>
        <dbReference type="ARBA" id="ARBA00022737"/>
    </source>
</evidence>
<sequence length="352" mass="38593">MAGEKQPDWQGLLKWSVAHADGTKPTRNISEEEKKWFYEAMQAQTVDTIRRMKEITMVMNMPQHVLDEQGVTTDEIEQMLEELQEHVESIDMASDLHAIGGLIPLLNYLKHSDAAVRARAAEVVSTVVQNNPKSQKQVMEAKGLEMLLESFTSDADMNVRAKSLGALSSLISNNKEAVTSFRLSNCYAGLRDALGSGHLRLQRKALQVIMNLLPQYPADGKVIAGLGLPRVITTLISNEDGGIRQAALQTLVDIARTGGQADVAECNNQLKQILDARVEQIKQLDAEDLAAAKEERQSLDRLWQLCFNEASPLRETGLVVSEADVSESAEAPASRLSGAAEEEKPPLLLLGS</sequence>
<name>A0ABD1YIX3_9MARC</name>